<proteinExistence type="predicted"/>
<dbReference type="Gene3D" id="2.40.160.60">
    <property type="entry name" value="Outer membrane protein transport protein (OMPP1/FadL/TodX)"/>
    <property type="match status" value="1"/>
</dbReference>
<protein>
    <recommendedName>
        <fullName evidence="1">Type IX secretion system protein PorV domain-containing protein</fullName>
    </recommendedName>
</protein>
<gene>
    <name evidence="2" type="ORF">MNBD_IGNAVI01-1811</name>
</gene>
<dbReference type="AlphaFoldDB" id="A0A3B1DJS1"/>
<dbReference type="EMBL" id="UOGD01000431">
    <property type="protein sequence ID" value="VAX28857.1"/>
    <property type="molecule type" value="Genomic_DNA"/>
</dbReference>
<evidence type="ECO:0000313" key="2">
    <source>
        <dbReference type="EMBL" id="VAX28857.1"/>
    </source>
</evidence>
<name>A0A3B1DJS1_9ZZZZ</name>
<accession>A0A3B1DJS1</accession>
<dbReference type="NCBIfam" id="NF033709">
    <property type="entry name" value="PorV_fam"/>
    <property type="match status" value="1"/>
</dbReference>
<evidence type="ECO:0000259" key="1">
    <source>
        <dbReference type="Pfam" id="PF19572"/>
    </source>
</evidence>
<dbReference type="InterPro" id="IPR045741">
    <property type="entry name" value="PorV"/>
</dbReference>
<reference evidence="2" key="1">
    <citation type="submission" date="2018-06" db="EMBL/GenBank/DDBJ databases">
        <authorList>
            <person name="Zhirakovskaya E."/>
        </authorList>
    </citation>
    <scope>NUCLEOTIDE SEQUENCE</scope>
</reference>
<feature type="domain" description="Type IX secretion system protein PorV" evidence="1">
    <location>
        <begin position="32"/>
        <end position="179"/>
    </location>
</feature>
<sequence length="327" mass="35947">MKIKIITILLLLLFSVRNNAQLFPTLGGQRAGISTLQFLKIGVGGRAAAMGDAFIAVADDVSSLYWNPAGLVFAKQNEVMFSHNQWVADISQEFIGGFFKLSANDAVGVSLTALHMADMKVTNEVNPFGTGQYFSFGDVAITLTYSRKMTDQFSFGGSIRYVEETLDKLKMRGVMIDLGTMYWTGLGSTRFAVAITNFGNELAPDGEVKLWGDRTVSEWQSFSPPTMFRIGFAMEPWQNDNNRITASIQLNHPNDNSENVSIGAEYSYNEILNLRGGYKINADEQSFTAGAGVRLPLGIANVSVDYAFAQFSRLGATHRFSIILGLY</sequence>
<dbReference type="SUPFAM" id="SSF56935">
    <property type="entry name" value="Porins"/>
    <property type="match status" value="1"/>
</dbReference>
<dbReference type="Pfam" id="PF19572">
    <property type="entry name" value="PorV"/>
    <property type="match status" value="1"/>
</dbReference>
<organism evidence="2">
    <name type="scientific">hydrothermal vent metagenome</name>
    <dbReference type="NCBI Taxonomy" id="652676"/>
    <lineage>
        <taxon>unclassified sequences</taxon>
        <taxon>metagenomes</taxon>
        <taxon>ecological metagenomes</taxon>
    </lineage>
</organism>